<dbReference type="GO" id="GO:0003688">
    <property type="term" value="F:DNA replication origin binding"/>
    <property type="evidence" value="ECO:0007669"/>
    <property type="project" value="TreeGrafter"/>
</dbReference>
<dbReference type="InterPro" id="IPR049945">
    <property type="entry name" value="AAA_22"/>
</dbReference>
<dbReference type="Proteomes" id="UP000323386">
    <property type="component" value="Unassembled WGS sequence"/>
</dbReference>
<dbReference type="Gene3D" id="1.10.8.60">
    <property type="match status" value="1"/>
</dbReference>
<dbReference type="OrthoDB" id="1926878at2759"/>
<feature type="region of interest" description="Disordered" evidence="3">
    <location>
        <begin position="361"/>
        <end position="481"/>
    </location>
</feature>
<gene>
    <name evidence="5" type="ORF">PSFLO_05380</name>
</gene>
<organism evidence="5 6">
    <name type="scientific">Pseudozyma flocculosa</name>
    <dbReference type="NCBI Taxonomy" id="84751"/>
    <lineage>
        <taxon>Eukaryota</taxon>
        <taxon>Fungi</taxon>
        <taxon>Dikarya</taxon>
        <taxon>Basidiomycota</taxon>
        <taxon>Ustilaginomycotina</taxon>
        <taxon>Ustilaginomycetes</taxon>
        <taxon>Ustilaginales</taxon>
        <taxon>Ustilaginaceae</taxon>
        <taxon>Pseudozyma</taxon>
    </lineage>
</organism>
<evidence type="ECO:0000313" key="6">
    <source>
        <dbReference type="Proteomes" id="UP000323386"/>
    </source>
</evidence>
<evidence type="ECO:0000256" key="2">
    <source>
        <dbReference type="ARBA" id="ARBA00022705"/>
    </source>
</evidence>
<keyword evidence="5" id="KW-0131">Cell cycle</keyword>
<dbReference type="GO" id="GO:0016887">
    <property type="term" value="F:ATP hydrolysis activity"/>
    <property type="evidence" value="ECO:0007669"/>
    <property type="project" value="InterPro"/>
</dbReference>
<dbReference type="InterPro" id="IPR027417">
    <property type="entry name" value="P-loop_NTPase"/>
</dbReference>
<name>A0A5C3F953_9BASI</name>
<dbReference type="InterPro" id="IPR003593">
    <property type="entry name" value="AAA+_ATPase"/>
</dbReference>
<dbReference type="PANTHER" id="PTHR10763">
    <property type="entry name" value="CELL DIVISION CONTROL PROTEIN 6-RELATED"/>
    <property type="match status" value="1"/>
</dbReference>
<reference evidence="5 6" key="1">
    <citation type="submission" date="2018-03" db="EMBL/GenBank/DDBJ databases">
        <authorList>
            <person name="Guldener U."/>
        </authorList>
    </citation>
    <scope>NUCLEOTIDE SEQUENCE [LARGE SCALE GENOMIC DNA]</scope>
    <source>
        <strain evidence="5 6">DAOM196992</strain>
    </source>
</reference>
<dbReference type="InterPro" id="IPR054425">
    <property type="entry name" value="Cdc6_ORC1-like_ATPase_lid"/>
</dbReference>
<evidence type="ECO:0000259" key="4">
    <source>
        <dbReference type="SMART" id="SM00382"/>
    </source>
</evidence>
<protein>
    <submittedName>
        <fullName evidence="5">Related to Cell division control protein 18</fullName>
    </submittedName>
</protein>
<feature type="compositionally biased region" description="Polar residues" evidence="3">
    <location>
        <begin position="898"/>
        <end position="915"/>
    </location>
</feature>
<dbReference type="GO" id="GO:0033314">
    <property type="term" value="P:mitotic DNA replication checkpoint signaling"/>
    <property type="evidence" value="ECO:0007669"/>
    <property type="project" value="TreeGrafter"/>
</dbReference>
<evidence type="ECO:0000313" key="5">
    <source>
        <dbReference type="EMBL" id="SPO39899.1"/>
    </source>
</evidence>
<feature type="region of interest" description="Disordered" evidence="3">
    <location>
        <begin position="1"/>
        <end position="168"/>
    </location>
</feature>
<comment type="similarity">
    <text evidence="1">Belongs to the CDC6/cdc18 family.</text>
</comment>
<feature type="compositionally biased region" description="Basic and acidic residues" evidence="3">
    <location>
        <begin position="181"/>
        <end position="191"/>
    </location>
</feature>
<dbReference type="GO" id="GO:0005634">
    <property type="term" value="C:nucleus"/>
    <property type="evidence" value="ECO:0007669"/>
    <property type="project" value="TreeGrafter"/>
</dbReference>
<feature type="compositionally biased region" description="Low complexity" evidence="3">
    <location>
        <begin position="506"/>
        <end position="525"/>
    </location>
</feature>
<dbReference type="Gene3D" id="3.40.50.300">
    <property type="entry name" value="P-loop containing nucleotide triphosphate hydrolases"/>
    <property type="match status" value="1"/>
</dbReference>
<dbReference type="GO" id="GO:0006270">
    <property type="term" value="P:DNA replication initiation"/>
    <property type="evidence" value="ECO:0007669"/>
    <property type="project" value="TreeGrafter"/>
</dbReference>
<feature type="region of interest" description="Disordered" evidence="3">
    <location>
        <begin position="181"/>
        <end position="238"/>
    </location>
</feature>
<sequence>MPNTRAFSARLQAGSAMATNGEDDIDAIKSRQNLSASSTPMQQGLPGVRIPTSVSSQGLARILRKPRLSRNASTPACSLAAAADTRRSAFASSNQGSPSKAGSRPTGPRRSSSSISSSRRSILGSERMSDSESSDDENGSQGRNRLGGCSQQSQGSDEPNDGNKENVAPFRCASSDILNQEARDAQEESVARRTRGRRSSLMERQSSAVASPVDSTPRAVNAAERTDRMRRPQTLAATRSIVSSPSCEYLAVRVDLSVCLGRASPDRIAHTVTRRRRRARCLAGGQLAGAGEERSRWRQVLGSSPAASALVPGFTSDPWALTDPRLPHSLPPPTLPCTSVVCSAIIPSVSSLRPRFAMIPSSSTRSSNITRRQSAMASTSASASTSAVALPRTPSKRTTRSRSDLASRSSPATSSLLSTPPRPALANYGSSSNSSCSSGRKRSRQAIDEDVEDRAGLRTPGTPFSRMRLSPRKAAATSDTASFDVEDMDSYFGSQASSGTASGSLFDASSQAGSSSSAATTAMTSREPSPTVHDALAKSSSMPAAEQYSNVYSHARAMLRYAAGVDPAETEAGLTICGDRRTDSHVKVVGRAKERVAIEQFLDQRLGLFPNAKSRADSLDVELDGDTESGCLYVCGLPGTGKTALVRSVLNGLSSSTVSERARPTRIAFVNCMTLSHPRFVFGKVLSALGSDAAEGQSDVEAERALSSLIKDGSQRILIVLDEMDHLLHSRAHQNVLYRLFSWASPMAPAGKRRSAPSCSLIGIANSLDLTERFVPLLASKGASPALLHFRPFEATEIVNVIRDRLMGLHPSYVEVTGAGSTQAMDVDDDASTGAAANAGEGQKPSKDLPLFTPAAVELLAKKIAAATGDLRKALDAARLAVEMVEAEQRKKALAEASKQQESAGSESIETEASQSEGSAPAVAAGAAAVTVFATAESASARAKVLSHLTPETAAKAGPAHILKVLATVLGSPNLSKIRNLGLQPKLVLLSLLVADLRAREGMAVLGSASGSQAPRVSKGSLSSGLRLSEVESTYASLLKNDGTFSALESSELLGVFELLEVQGILRLCSDAEAGAASSSRSSLNVAVMSSGVSPSGKRAAKKQLLAANRTAALLVAADDVLKGITTAAPASSTAAAGCSSTLVDTIRRIWSKEEERVVRSRGWEAMAREKEAVRKEELGGGRGQVAIGL</sequence>
<evidence type="ECO:0000256" key="3">
    <source>
        <dbReference type="SAM" id="MobiDB-lite"/>
    </source>
</evidence>
<dbReference type="PANTHER" id="PTHR10763:SF26">
    <property type="entry name" value="CELL DIVISION CONTROL PROTEIN 6 HOMOLOG"/>
    <property type="match status" value="1"/>
</dbReference>
<feature type="domain" description="AAA+ ATPase" evidence="4">
    <location>
        <begin position="628"/>
        <end position="794"/>
    </location>
</feature>
<feature type="compositionally biased region" description="Polar residues" evidence="3">
    <location>
        <begin position="30"/>
        <end position="42"/>
    </location>
</feature>
<feature type="region of interest" description="Disordered" evidence="3">
    <location>
        <begin position="506"/>
        <end position="540"/>
    </location>
</feature>
<feature type="region of interest" description="Disordered" evidence="3">
    <location>
        <begin position="893"/>
        <end position="920"/>
    </location>
</feature>
<dbReference type="Pfam" id="PF13401">
    <property type="entry name" value="AAA_22"/>
    <property type="match status" value="1"/>
</dbReference>
<dbReference type="InterPro" id="IPR050311">
    <property type="entry name" value="ORC1/CDC6"/>
</dbReference>
<feature type="region of interest" description="Disordered" evidence="3">
    <location>
        <begin position="826"/>
        <end position="847"/>
    </location>
</feature>
<dbReference type="AlphaFoldDB" id="A0A5C3F953"/>
<dbReference type="SUPFAM" id="SSF52540">
    <property type="entry name" value="P-loop containing nucleoside triphosphate hydrolases"/>
    <property type="match status" value="1"/>
</dbReference>
<evidence type="ECO:0000256" key="1">
    <source>
        <dbReference type="ARBA" id="ARBA00006184"/>
    </source>
</evidence>
<dbReference type="EMBL" id="OOIP01000016">
    <property type="protein sequence ID" value="SPO39899.1"/>
    <property type="molecule type" value="Genomic_DNA"/>
</dbReference>
<feature type="compositionally biased region" description="Low complexity" evidence="3">
    <location>
        <begin position="361"/>
        <end position="393"/>
    </location>
</feature>
<dbReference type="GO" id="GO:0051301">
    <property type="term" value="P:cell division"/>
    <property type="evidence" value="ECO:0007669"/>
    <property type="project" value="UniProtKB-KW"/>
</dbReference>
<proteinExistence type="inferred from homology"/>
<dbReference type="Pfam" id="PF22606">
    <property type="entry name" value="Cdc6-ORC-like_ATPase_lid"/>
    <property type="match status" value="1"/>
</dbReference>
<keyword evidence="6" id="KW-1185">Reference proteome</keyword>
<keyword evidence="2" id="KW-0235">DNA replication</keyword>
<feature type="compositionally biased region" description="Low complexity" evidence="3">
    <location>
        <begin position="109"/>
        <end position="126"/>
    </location>
</feature>
<accession>A0A5C3F953</accession>
<feature type="compositionally biased region" description="Low complexity" evidence="3">
    <location>
        <begin position="406"/>
        <end position="438"/>
    </location>
</feature>
<feature type="compositionally biased region" description="Low complexity" evidence="3">
    <location>
        <begin position="72"/>
        <end position="93"/>
    </location>
</feature>
<keyword evidence="5" id="KW-0132">Cell division</keyword>
<dbReference type="SMART" id="SM00382">
    <property type="entry name" value="AAA"/>
    <property type="match status" value="1"/>
</dbReference>